<dbReference type="InterPro" id="IPR051471">
    <property type="entry name" value="Bacterial_PTS_sugar_comp"/>
</dbReference>
<evidence type="ECO:0000259" key="2">
    <source>
        <dbReference type="PROSITE" id="PS51096"/>
    </source>
</evidence>
<evidence type="ECO:0000313" key="3">
    <source>
        <dbReference type="EMBL" id="CAB1127546.1"/>
    </source>
</evidence>
<keyword evidence="3" id="KW-0762">Sugar transport</keyword>
<keyword evidence="3" id="KW-0813">Transport</keyword>
<dbReference type="Gene3D" id="3.40.50.510">
    <property type="entry name" value="Phosphotransferase system, mannose-type IIA component"/>
    <property type="match status" value="1"/>
</dbReference>
<dbReference type="InterPro" id="IPR004701">
    <property type="entry name" value="PTS_EIIA_man-typ"/>
</dbReference>
<dbReference type="PANTHER" id="PTHR33799">
    <property type="entry name" value="PTS PERMEASE-RELATED-RELATED"/>
    <property type="match status" value="1"/>
</dbReference>
<protein>
    <submittedName>
        <fullName evidence="3">Putative PTS sugar transporter subunit IIA</fullName>
    </submittedName>
</protein>
<dbReference type="GO" id="GO:0009401">
    <property type="term" value="P:phosphoenolpyruvate-dependent sugar phosphotransferase system"/>
    <property type="evidence" value="ECO:0007669"/>
    <property type="project" value="InterPro"/>
</dbReference>
<dbReference type="Pfam" id="PF03610">
    <property type="entry name" value="EIIA-man"/>
    <property type="match status" value="1"/>
</dbReference>
<dbReference type="EMBL" id="LR778114">
    <property type="protein sequence ID" value="CAB1127546.1"/>
    <property type="molecule type" value="Genomic_DNA"/>
</dbReference>
<dbReference type="PANTHER" id="PTHR33799:SF1">
    <property type="entry name" value="PTS SYSTEM MANNOSE-SPECIFIC EIIAB COMPONENT-RELATED"/>
    <property type="match status" value="1"/>
</dbReference>
<reference evidence="3 4" key="1">
    <citation type="submission" date="2020-02" db="EMBL/GenBank/DDBJ databases">
        <authorList>
            <person name="Hogendoorn C."/>
        </authorList>
    </citation>
    <scope>NUCLEOTIDE SEQUENCE [LARGE SCALE GENOMIC DNA]</scope>
    <source>
        <strain evidence="3">R501</strain>
    </source>
</reference>
<dbReference type="SUPFAM" id="SSF53062">
    <property type="entry name" value="PTS system fructose IIA component-like"/>
    <property type="match status" value="1"/>
</dbReference>
<sequence length="146" mass="14829">MDTPTPVVLVTHGTVGEALKAAAEDILGPQAALWAAGRDPEEPAAAFRNRVAALVEEATGGTGPALILADLAGGSASSAPLPLVQARPGQLALVAGLNLAMLLTVLIRREEAAPLTELVAAAIEAGRDSILDVEASLKHGQRPARH</sequence>
<accession>A0A6F8ZBZ4</accession>
<evidence type="ECO:0000256" key="1">
    <source>
        <dbReference type="ARBA" id="ARBA00022679"/>
    </source>
</evidence>
<dbReference type="GO" id="GO:0016740">
    <property type="term" value="F:transferase activity"/>
    <property type="evidence" value="ECO:0007669"/>
    <property type="project" value="UniProtKB-KW"/>
</dbReference>
<dbReference type="GO" id="GO:0016020">
    <property type="term" value="C:membrane"/>
    <property type="evidence" value="ECO:0007669"/>
    <property type="project" value="InterPro"/>
</dbReference>
<name>A0A6F8ZBZ4_9FIRM</name>
<evidence type="ECO:0000313" key="4">
    <source>
        <dbReference type="Proteomes" id="UP000503399"/>
    </source>
</evidence>
<dbReference type="Proteomes" id="UP000503399">
    <property type="component" value="Chromosome"/>
</dbReference>
<organism evidence="3 4">
    <name type="scientific">Candidatus Hydrogenisulfobacillus filiaventi</name>
    <dbReference type="NCBI Taxonomy" id="2707344"/>
    <lineage>
        <taxon>Bacteria</taxon>
        <taxon>Bacillati</taxon>
        <taxon>Bacillota</taxon>
        <taxon>Clostridia</taxon>
        <taxon>Eubacteriales</taxon>
        <taxon>Clostridiales Family XVII. Incertae Sedis</taxon>
        <taxon>Candidatus Hydrogenisulfobacillus</taxon>
    </lineage>
</organism>
<dbReference type="AlphaFoldDB" id="A0A6F8ZBZ4"/>
<proteinExistence type="predicted"/>
<gene>
    <name evidence="3" type="ORF">R50_0040</name>
</gene>
<feature type="domain" description="PTS EIIA type-4" evidence="2">
    <location>
        <begin position="4"/>
        <end position="130"/>
    </location>
</feature>
<dbReference type="InterPro" id="IPR036662">
    <property type="entry name" value="PTS_EIIA_man-typ_sf"/>
</dbReference>
<keyword evidence="1" id="KW-0808">Transferase</keyword>
<dbReference type="KEGG" id="hfv:R50_0040"/>
<dbReference type="PROSITE" id="PS51096">
    <property type="entry name" value="PTS_EIIA_TYPE_4"/>
    <property type="match status" value="1"/>
</dbReference>
<keyword evidence="4" id="KW-1185">Reference proteome</keyword>